<accession>A0A135LI82</accession>
<evidence type="ECO:0000256" key="1">
    <source>
        <dbReference type="SAM" id="MobiDB-lite"/>
    </source>
</evidence>
<reference evidence="2 3" key="1">
    <citation type="journal article" date="2016" name="BMC Genomics">
        <title>Genome sequencing and secondary metabolism of the postharvest pathogen Penicillium griseofulvum.</title>
        <authorList>
            <person name="Banani H."/>
            <person name="Marcet-Houben M."/>
            <person name="Ballester A.R."/>
            <person name="Abbruscato P."/>
            <person name="Gonzalez-Candelas L."/>
            <person name="Gabaldon T."/>
            <person name="Spadaro D."/>
        </authorList>
    </citation>
    <scope>NUCLEOTIDE SEQUENCE [LARGE SCALE GENOMIC DNA]</scope>
    <source>
        <strain evidence="2 3">PG3</strain>
    </source>
</reference>
<feature type="compositionally biased region" description="Low complexity" evidence="1">
    <location>
        <begin position="103"/>
        <end position="113"/>
    </location>
</feature>
<feature type="region of interest" description="Disordered" evidence="1">
    <location>
        <begin position="1"/>
        <end position="174"/>
    </location>
</feature>
<feature type="compositionally biased region" description="Acidic residues" evidence="1">
    <location>
        <begin position="446"/>
        <end position="456"/>
    </location>
</feature>
<feature type="compositionally biased region" description="Basic and acidic residues" evidence="1">
    <location>
        <begin position="573"/>
        <end position="585"/>
    </location>
</feature>
<feature type="compositionally biased region" description="Basic residues" evidence="1">
    <location>
        <begin position="89"/>
        <end position="102"/>
    </location>
</feature>
<feature type="compositionally biased region" description="Acidic residues" evidence="1">
    <location>
        <begin position="133"/>
        <end position="145"/>
    </location>
</feature>
<evidence type="ECO:0000313" key="2">
    <source>
        <dbReference type="EMBL" id="KXG48691.1"/>
    </source>
</evidence>
<dbReference type="RefSeq" id="XP_040647227.1">
    <property type="nucleotide sequence ID" value="XM_040790274.1"/>
</dbReference>
<dbReference type="OrthoDB" id="4506111at2759"/>
<dbReference type="EMBL" id="LHQR01000065">
    <property type="protein sequence ID" value="KXG48691.1"/>
    <property type="molecule type" value="Genomic_DNA"/>
</dbReference>
<evidence type="ECO:0000313" key="3">
    <source>
        <dbReference type="Proteomes" id="UP000070168"/>
    </source>
</evidence>
<gene>
    <name evidence="2" type="ORF">PGRI_025610</name>
</gene>
<feature type="region of interest" description="Disordered" evidence="1">
    <location>
        <begin position="573"/>
        <end position="651"/>
    </location>
</feature>
<proteinExistence type="predicted"/>
<feature type="compositionally biased region" description="Basic and acidic residues" evidence="1">
    <location>
        <begin position="161"/>
        <end position="173"/>
    </location>
</feature>
<dbReference type="Proteomes" id="UP000070168">
    <property type="component" value="Unassembled WGS sequence"/>
</dbReference>
<feature type="compositionally biased region" description="Basic residues" evidence="1">
    <location>
        <begin position="114"/>
        <end position="126"/>
    </location>
</feature>
<dbReference type="OMA" id="QRARHFP"/>
<feature type="compositionally biased region" description="Polar residues" evidence="1">
    <location>
        <begin position="517"/>
        <end position="547"/>
    </location>
</feature>
<dbReference type="GeneID" id="63705574"/>
<protein>
    <submittedName>
        <fullName evidence="2">Uncharacterized protein</fullName>
    </submittedName>
</protein>
<feature type="compositionally biased region" description="Basic and acidic residues" evidence="1">
    <location>
        <begin position="24"/>
        <end position="80"/>
    </location>
</feature>
<sequence>MVATRRMGGGTNPKTQPKPAVSSKAEKAAKAAKVKAEKEAKKAERAAAKAVNDAKKAAIKAQKDAEKAAVKAQKDAEKVKAKAASTKSSTKRKPASKTKAAKVTKVAKPAKSAKTSKKAKATKSRGRTVANQYDEDEDEDNEEAHDEPPAKRRKISTPPKPRVEVGPPKEKRPAFQIGKWEYTMNTYLPEGLENAKNRPLPHIYIGGTAPQPRWVITQSESIQVPVKRPYTTNARSSSRERRDVGGLQWTFEEGDFKKWSGLEYPALYELAYLRLEYTLTDSEVREEIYDSLAQGLPKEVTKGDTWYPALPPIPITRHFLGGSSAQPSRKSSDTAFYFGNYERPNMAVQPRDVRFAQLYPQAVASNLLNRPNLEPWPTASRSPSPDSKSEPGNEDGSDQSQPVEPYLERNPEEAFSEPTAAINEGITDDEDSLAGRSRGSSVSEAPDLEPIDEDTYSEPTTPVSLGDNEHARLDTMSQDGSIFGDDKYDAAQVKPSSDQDSREQSPNSLHSGPGSDSEVSASSKTSGPSMVNAADDNSAQSTNSLSPVSHDGLFSPEEIERYYSERNRVFEQARLGGIEHQEAPEVKSQARPSPDPGSMSGKPLRVVTERAKVKTGAPVESNKRNRMESPSTPSIPSPPTSRRKTASEIKVDKVTALAEAAQNQRAEMRAAAAEKVSDKPPVPLLKKTQNWTGARSQARAPSPEILPNLQDRFLEETKRYLVDPTQRARHFPDPIAVRRVRVWAGEEMASHEIKPTVDATLAPWAERHRPFSQWQVPTEKKEQGTK</sequence>
<dbReference type="AlphaFoldDB" id="A0A135LI82"/>
<organism evidence="2 3">
    <name type="scientific">Penicillium patulum</name>
    <name type="common">Penicillium griseofulvum</name>
    <dbReference type="NCBI Taxonomy" id="5078"/>
    <lineage>
        <taxon>Eukaryota</taxon>
        <taxon>Fungi</taxon>
        <taxon>Dikarya</taxon>
        <taxon>Ascomycota</taxon>
        <taxon>Pezizomycotina</taxon>
        <taxon>Eurotiomycetes</taxon>
        <taxon>Eurotiomycetidae</taxon>
        <taxon>Eurotiales</taxon>
        <taxon>Aspergillaceae</taxon>
        <taxon>Penicillium</taxon>
    </lineage>
</organism>
<feature type="region of interest" description="Disordered" evidence="1">
    <location>
        <begin position="669"/>
        <end position="706"/>
    </location>
</feature>
<keyword evidence="3" id="KW-1185">Reference proteome</keyword>
<feature type="region of interest" description="Disordered" evidence="1">
    <location>
        <begin position="369"/>
        <end position="554"/>
    </location>
</feature>
<name>A0A135LI82_PENPA</name>
<comment type="caution">
    <text evidence="2">The sequence shown here is derived from an EMBL/GenBank/DDBJ whole genome shotgun (WGS) entry which is preliminary data.</text>
</comment>